<evidence type="ECO:0000313" key="1">
    <source>
        <dbReference type="EMBL" id="EDP94121.1"/>
    </source>
</evidence>
<reference evidence="1 2" key="1">
    <citation type="journal article" date="2011" name="J. Bacteriol.">
        <title>Genome sequence of the algicidal bacterium Kordia algicida OT-1.</title>
        <authorList>
            <person name="Lee H.S."/>
            <person name="Kang S.G."/>
            <person name="Kwon K.K."/>
            <person name="Lee J.H."/>
            <person name="Kim S.J."/>
        </authorList>
    </citation>
    <scope>NUCLEOTIDE SEQUENCE [LARGE SCALE GENOMIC DNA]</scope>
    <source>
        <strain evidence="1 2">OT-1</strain>
    </source>
</reference>
<evidence type="ECO:0000313" key="2">
    <source>
        <dbReference type="Proteomes" id="UP000002945"/>
    </source>
</evidence>
<proteinExistence type="predicted"/>
<name>A9CUF1_9FLAO</name>
<dbReference type="AlphaFoldDB" id="A9CUF1"/>
<organism evidence="1 2">
    <name type="scientific">Kordia algicida OT-1</name>
    <dbReference type="NCBI Taxonomy" id="391587"/>
    <lineage>
        <taxon>Bacteria</taxon>
        <taxon>Pseudomonadati</taxon>
        <taxon>Bacteroidota</taxon>
        <taxon>Flavobacteriia</taxon>
        <taxon>Flavobacteriales</taxon>
        <taxon>Flavobacteriaceae</taxon>
        <taxon>Kordia</taxon>
    </lineage>
</organism>
<keyword evidence="2" id="KW-1185">Reference proteome</keyword>
<comment type="caution">
    <text evidence="1">The sequence shown here is derived from an EMBL/GenBank/DDBJ whole genome shotgun (WGS) entry which is preliminary data.</text>
</comment>
<gene>
    <name evidence="1" type="ORF">KAOT1_02206</name>
</gene>
<dbReference type="HOGENOM" id="CLU_3382380_0_0_10"/>
<sequence length="33" mass="4122">MNKITEIFCSIDDFCVEFVPFWTKLVLLHFWWL</sequence>
<protein>
    <submittedName>
        <fullName evidence="1">Uncharacterized protein</fullName>
    </submittedName>
</protein>
<accession>A9CUF1</accession>
<dbReference type="Proteomes" id="UP000002945">
    <property type="component" value="Unassembled WGS sequence"/>
</dbReference>
<dbReference type="EMBL" id="ABIB01000029">
    <property type="protein sequence ID" value="EDP94121.1"/>
    <property type="molecule type" value="Genomic_DNA"/>
</dbReference>